<dbReference type="PROSITE" id="PS50850">
    <property type="entry name" value="MFS"/>
    <property type="match status" value="1"/>
</dbReference>
<feature type="transmembrane region" description="Helical" evidence="6">
    <location>
        <begin position="42"/>
        <end position="64"/>
    </location>
</feature>
<dbReference type="InterPro" id="IPR036259">
    <property type="entry name" value="MFS_trans_sf"/>
</dbReference>
<evidence type="ECO:0000256" key="2">
    <source>
        <dbReference type="ARBA" id="ARBA00010992"/>
    </source>
</evidence>
<dbReference type="InterPro" id="IPR050360">
    <property type="entry name" value="MFS_Sugar_Transporters"/>
</dbReference>
<evidence type="ECO:0000313" key="8">
    <source>
        <dbReference type="EMBL" id="KAK5094121.1"/>
    </source>
</evidence>
<evidence type="ECO:0000256" key="5">
    <source>
        <dbReference type="ARBA" id="ARBA00023136"/>
    </source>
</evidence>
<evidence type="ECO:0000256" key="6">
    <source>
        <dbReference type="SAM" id="Phobius"/>
    </source>
</evidence>
<proteinExistence type="inferred from homology"/>
<feature type="domain" description="Major facilitator superfamily (MFS) profile" evidence="7">
    <location>
        <begin position="45"/>
        <end position="128"/>
    </location>
</feature>
<keyword evidence="9" id="KW-1185">Reference proteome</keyword>
<gene>
    <name evidence="8" type="ORF">LTR24_003726</name>
</gene>
<evidence type="ECO:0000259" key="7">
    <source>
        <dbReference type="PROSITE" id="PS50850"/>
    </source>
</evidence>
<dbReference type="Gene3D" id="1.20.1250.20">
    <property type="entry name" value="MFS general substrate transporter like domains"/>
    <property type="match status" value="1"/>
</dbReference>
<comment type="similarity">
    <text evidence="2">Belongs to the major facilitator superfamily. Sugar transporter (TC 2.A.1.1) family.</text>
</comment>
<comment type="subcellular location">
    <subcellularLocation>
        <location evidence="1">Membrane</location>
        <topology evidence="1">Multi-pass membrane protein</topology>
    </subcellularLocation>
</comment>
<feature type="transmembrane region" description="Helical" evidence="6">
    <location>
        <begin position="84"/>
        <end position="106"/>
    </location>
</feature>
<protein>
    <recommendedName>
        <fullName evidence="7">Major facilitator superfamily (MFS) profile domain-containing protein</fullName>
    </recommendedName>
</protein>
<dbReference type="Pfam" id="PF00083">
    <property type="entry name" value="Sugar_tr"/>
    <property type="match status" value="1"/>
</dbReference>
<keyword evidence="5 6" id="KW-0472">Membrane</keyword>
<evidence type="ECO:0000256" key="4">
    <source>
        <dbReference type="ARBA" id="ARBA00022989"/>
    </source>
</evidence>
<organism evidence="8 9">
    <name type="scientific">Lithohypha guttulata</name>
    <dbReference type="NCBI Taxonomy" id="1690604"/>
    <lineage>
        <taxon>Eukaryota</taxon>
        <taxon>Fungi</taxon>
        <taxon>Dikarya</taxon>
        <taxon>Ascomycota</taxon>
        <taxon>Pezizomycotina</taxon>
        <taxon>Eurotiomycetes</taxon>
        <taxon>Chaetothyriomycetidae</taxon>
        <taxon>Chaetothyriales</taxon>
        <taxon>Trichomeriaceae</taxon>
        <taxon>Lithohypha</taxon>
    </lineage>
</organism>
<reference evidence="8 9" key="1">
    <citation type="submission" date="2023-08" db="EMBL/GenBank/DDBJ databases">
        <title>Black Yeasts Isolated from many extreme environments.</title>
        <authorList>
            <person name="Coleine C."/>
            <person name="Stajich J.E."/>
            <person name="Selbmann L."/>
        </authorList>
    </citation>
    <scope>NUCLEOTIDE SEQUENCE [LARGE SCALE GENOMIC DNA]</scope>
    <source>
        <strain evidence="8 9">CCFEE 5885</strain>
    </source>
</reference>
<comment type="caution">
    <text evidence="8">The sequence shown here is derived from an EMBL/GenBank/DDBJ whole genome shotgun (WGS) entry which is preliminary data.</text>
</comment>
<dbReference type="InterPro" id="IPR005828">
    <property type="entry name" value="MFS_sugar_transport-like"/>
</dbReference>
<dbReference type="SUPFAM" id="SSF103473">
    <property type="entry name" value="MFS general substrate transporter"/>
    <property type="match status" value="1"/>
</dbReference>
<accession>A0ABR0KE97</accession>
<evidence type="ECO:0000256" key="1">
    <source>
        <dbReference type="ARBA" id="ARBA00004141"/>
    </source>
</evidence>
<name>A0ABR0KE97_9EURO</name>
<dbReference type="EMBL" id="JAVRRG010000036">
    <property type="protein sequence ID" value="KAK5094121.1"/>
    <property type="molecule type" value="Genomic_DNA"/>
</dbReference>
<keyword evidence="4 6" id="KW-1133">Transmembrane helix</keyword>
<dbReference type="PANTHER" id="PTHR48022">
    <property type="entry name" value="PLASTIDIC GLUCOSE TRANSPORTER 4"/>
    <property type="match status" value="1"/>
</dbReference>
<dbReference type="PANTHER" id="PTHR48022:SF31">
    <property type="entry name" value="HEXOSE TRANSPORTER"/>
    <property type="match status" value="1"/>
</dbReference>
<keyword evidence="3 6" id="KW-0812">Transmembrane</keyword>
<dbReference type="Proteomes" id="UP001345013">
    <property type="component" value="Unassembled WGS sequence"/>
</dbReference>
<dbReference type="InterPro" id="IPR020846">
    <property type="entry name" value="MFS_dom"/>
</dbReference>
<sequence>MASKIKEIRQSTTREDQLEIARAEAPELERVNWRKDKGLRKLYFYAAIICIASATTGYDGSMLNNIRILGTWTRYFGDPQGSDLGLLTALYSIGSIASLPVAPFIADRFGRRAAIISGCVLMIIGAAI</sequence>
<evidence type="ECO:0000256" key="3">
    <source>
        <dbReference type="ARBA" id="ARBA00022692"/>
    </source>
</evidence>
<evidence type="ECO:0000313" key="9">
    <source>
        <dbReference type="Proteomes" id="UP001345013"/>
    </source>
</evidence>